<name>A0A1H8KTH0_9ACTN</name>
<dbReference type="InterPro" id="IPR050832">
    <property type="entry name" value="Bact_Acetyltransf"/>
</dbReference>
<dbReference type="InterPro" id="IPR016181">
    <property type="entry name" value="Acyl_CoA_acyltransferase"/>
</dbReference>
<protein>
    <submittedName>
        <fullName evidence="4">L-amino acid N-acyltransferase YncA</fullName>
    </submittedName>
</protein>
<dbReference type="PANTHER" id="PTHR43877:SF1">
    <property type="entry name" value="ACETYLTRANSFERASE"/>
    <property type="match status" value="1"/>
</dbReference>
<dbReference type="STRING" id="310780.SAMN05216267_101411"/>
<evidence type="ECO:0000259" key="3">
    <source>
        <dbReference type="PROSITE" id="PS51186"/>
    </source>
</evidence>
<dbReference type="PROSITE" id="PS51186">
    <property type="entry name" value="GNAT"/>
    <property type="match status" value="2"/>
</dbReference>
<evidence type="ECO:0000256" key="2">
    <source>
        <dbReference type="ARBA" id="ARBA00023315"/>
    </source>
</evidence>
<evidence type="ECO:0000256" key="1">
    <source>
        <dbReference type="ARBA" id="ARBA00022679"/>
    </source>
</evidence>
<dbReference type="PANTHER" id="PTHR43877">
    <property type="entry name" value="AMINOALKYLPHOSPHONATE N-ACETYLTRANSFERASE-RELATED-RELATED"/>
    <property type="match status" value="1"/>
</dbReference>
<dbReference type="RefSeq" id="WP_069464338.1">
    <property type="nucleotide sequence ID" value="NZ_FODD01000014.1"/>
</dbReference>
<dbReference type="InterPro" id="IPR000182">
    <property type="entry name" value="GNAT_dom"/>
</dbReference>
<dbReference type="GO" id="GO:0016747">
    <property type="term" value="F:acyltransferase activity, transferring groups other than amino-acyl groups"/>
    <property type="evidence" value="ECO:0007669"/>
    <property type="project" value="InterPro"/>
</dbReference>
<evidence type="ECO:0000313" key="4">
    <source>
        <dbReference type="EMBL" id="SEN96202.1"/>
    </source>
</evidence>
<dbReference type="EMBL" id="FODD01000014">
    <property type="protein sequence ID" value="SEN96202.1"/>
    <property type="molecule type" value="Genomic_DNA"/>
</dbReference>
<reference evidence="4 5" key="1">
    <citation type="submission" date="2016-10" db="EMBL/GenBank/DDBJ databases">
        <authorList>
            <person name="de Groot N.N."/>
        </authorList>
    </citation>
    <scope>NUCLEOTIDE SEQUENCE [LARGE SCALE GENOMIC DNA]</scope>
    <source>
        <strain evidence="4 5">CGMCC 4.2026</strain>
    </source>
</reference>
<dbReference type="Proteomes" id="UP000181951">
    <property type="component" value="Unassembled WGS sequence"/>
</dbReference>
<dbReference type="OrthoDB" id="4119890at2"/>
<keyword evidence="2 4" id="KW-0012">Acyltransferase</keyword>
<dbReference type="Gene3D" id="3.40.630.30">
    <property type="match status" value="1"/>
</dbReference>
<feature type="domain" description="N-acetyltransferase" evidence="3">
    <location>
        <begin position="160"/>
        <end position="311"/>
    </location>
</feature>
<dbReference type="CDD" id="cd04301">
    <property type="entry name" value="NAT_SF"/>
    <property type="match status" value="1"/>
</dbReference>
<keyword evidence="1 4" id="KW-0808">Transferase</keyword>
<sequence>MTALVRDYRAGDAEAVVALLYANAPYRVMTPRGLHTQVVDSPARQHYRLLVAEDGHGRIAGYVRAALFADTSDPGLSFTSLVVDEGDRGNGVGSALLAAAEEHLAAVGAHTVYAWAFDDPAAHGFAARHGYHRGRSANYLRLDLAESGPLPEPPALPSGVRLRPAAEWADDLPALHEADQECFVGEPGDVTPDAITFQDWRTTIWDRPDFDQQLSTVAVVDGAVAGLLLVETDDRGRYWSSGTAVHPAHRGRGLARAAKAHSLHLARARGLHEAYTSNDGGNAPMLAVNRWLGYQPSATEWRYIRELTDRA</sequence>
<organism evidence="4 5">
    <name type="scientific">Actinacidiphila rubida</name>
    <dbReference type="NCBI Taxonomy" id="310780"/>
    <lineage>
        <taxon>Bacteria</taxon>
        <taxon>Bacillati</taxon>
        <taxon>Actinomycetota</taxon>
        <taxon>Actinomycetes</taxon>
        <taxon>Kitasatosporales</taxon>
        <taxon>Streptomycetaceae</taxon>
        <taxon>Actinacidiphila</taxon>
    </lineage>
</organism>
<dbReference type="AlphaFoldDB" id="A0A1H8KTH0"/>
<feature type="domain" description="N-acetyltransferase" evidence="3">
    <location>
        <begin position="3"/>
        <end position="151"/>
    </location>
</feature>
<proteinExistence type="predicted"/>
<keyword evidence="5" id="KW-1185">Reference proteome</keyword>
<accession>A0A1H8KTH0</accession>
<dbReference type="Pfam" id="PF00583">
    <property type="entry name" value="Acetyltransf_1"/>
    <property type="match status" value="2"/>
</dbReference>
<evidence type="ECO:0000313" key="5">
    <source>
        <dbReference type="Proteomes" id="UP000181951"/>
    </source>
</evidence>
<gene>
    <name evidence="4" type="ORF">SAMN05216267_101411</name>
</gene>
<dbReference type="SUPFAM" id="SSF55729">
    <property type="entry name" value="Acyl-CoA N-acyltransferases (Nat)"/>
    <property type="match status" value="2"/>
</dbReference>